<dbReference type="AlphaFoldDB" id="A0A6P1M404"/>
<dbReference type="KEGG" id="taer:GT409_03600"/>
<dbReference type="RefSeq" id="WP_160627019.1">
    <property type="nucleotide sequence ID" value="NZ_CP047593.1"/>
</dbReference>
<protein>
    <submittedName>
        <fullName evidence="1">Uncharacterized protein</fullName>
    </submittedName>
</protein>
<evidence type="ECO:0000313" key="1">
    <source>
        <dbReference type="EMBL" id="QHI68571.1"/>
    </source>
</evidence>
<dbReference type="EMBL" id="CP047593">
    <property type="protein sequence ID" value="QHI68571.1"/>
    <property type="molecule type" value="Genomic_DNA"/>
</dbReference>
<gene>
    <name evidence="1" type="ORF">GT409_03600</name>
</gene>
<organism evidence="1 2">
    <name type="scientific">Tichowtungia aerotolerans</name>
    <dbReference type="NCBI Taxonomy" id="2697043"/>
    <lineage>
        <taxon>Bacteria</taxon>
        <taxon>Pseudomonadati</taxon>
        <taxon>Kiritimatiellota</taxon>
        <taxon>Tichowtungiia</taxon>
        <taxon>Tichowtungiales</taxon>
        <taxon>Tichowtungiaceae</taxon>
        <taxon>Tichowtungia</taxon>
    </lineage>
</organism>
<evidence type="ECO:0000313" key="2">
    <source>
        <dbReference type="Proteomes" id="UP000464954"/>
    </source>
</evidence>
<reference evidence="1 2" key="1">
    <citation type="submission" date="2020-01" db="EMBL/GenBank/DDBJ databases">
        <title>Ponticoccus aerotolerans gen. nov., sp. nov., an anaerobic bacterium and proposal of Ponticoccusceae fam. nov., Ponticoccusles ord. nov. and Ponticoccuse classis nov. in the phylum Kiritimatiellaeota.</title>
        <authorList>
            <person name="Zhou L.Y."/>
            <person name="Du Z.J."/>
        </authorList>
    </citation>
    <scope>NUCLEOTIDE SEQUENCE [LARGE SCALE GENOMIC DNA]</scope>
    <source>
        <strain evidence="1 2">S-5007</strain>
    </source>
</reference>
<proteinExistence type="predicted"/>
<dbReference type="SUPFAM" id="SSF53649">
    <property type="entry name" value="Alkaline phosphatase-like"/>
    <property type="match status" value="1"/>
</dbReference>
<name>A0A6P1M404_9BACT</name>
<sequence length="98" mass="11267">MFPLHLVAFAGGSDPDTVLRDSVLIETQCALRADTIRIRCHGPETRSELYDLQKDPKPQSNLWHRAEAAELQIQMMGHLIRQMALNVDPHWLLLKQRL</sequence>
<dbReference type="Gene3D" id="3.40.720.10">
    <property type="entry name" value="Alkaline Phosphatase, subunit A"/>
    <property type="match status" value="1"/>
</dbReference>
<dbReference type="Proteomes" id="UP000464954">
    <property type="component" value="Chromosome"/>
</dbReference>
<keyword evidence="2" id="KW-1185">Reference proteome</keyword>
<dbReference type="InterPro" id="IPR017850">
    <property type="entry name" value="Alkaline_phosphatase_core_sf"/>
</dbReference>
<accession>A0A6P1M404</accession>